<sequence length="186" mass="20408">MQFQVLGLPDMNFRRIRMLALAALILLSQVAKASSFPGKLVIRDKGGVPCFSLNDQDSGKHLNFQLIEVVSHGEPKGIVWMQYTLAEGPTFEFDGASSCLPYGSTWAKTGGSGNAGQLLPGTPYFVSLRAASPNRGGSGPVDYFGWFCISLAADGHPHVQQIFYDPALNRFRWDMCTPPFSYDVRK</sequence>
<name>A0A4Y9RYB2_9BURK</name>
<dbReference type="AlphaFoldDB" id="A0A4Y9RYB2"/>
<dbReference type="RefSeq" id="WP_135208790.1">
    <property type="nucleotide sequence ID" value="NZ_SPVF01000245.1"/>
</dbReference>
<organism evidence="1 2">
    <name type="scientific">Zemynaea arenosa</name>
    <dbReference type="NCBI Taxonomy" id="2561931"/>
    <lineage>
        <taxon>Bacteria</taxon>
        <taxon>Pseudomonadati</taxon>
        <taxon>Pseudomonadota</taxon>
        <taxon>Betaproteobacteria</taxon>
        <taxon>Burkholderiales</taxon>
        <taxon>Oxalobacteraceae</taxon>
        <taxon>Telluria group</taxon>
        <taxon>Zemynaea</taxon>
    </lineage>
</organism>
<protein>
    <submittedName>
        <fullName evidence="1">Uncharacterized protein</fullName>
    </submittedName>
</protein>
<evidence type="ECO:0000313" key="2">
    <source>
        <dbReference type="Proteomes" id="UP000298438"/>
    </source>
</evidence>
<comment type="caution">
    <text evidence="1">The sequence shown here is derived from an EMBL/GenBank/DDBJ whole genome shotgun (WGS) entry which is preliminary data.</text>
</comment>
<gene>
    <name evidence="1" type="ORF">E4L96_19010</name>
</gene>
<evidence type="ECO:0000313" key="1">
    <source>
        <dbReference type="EMBL" id="TFW13863.1"/>
    </source>
</evidence>
<accession>A0A4Y9RYB2</accession>
<proteinExistence type="predicted"/>
<reference evidence="1 2" key="1">
    <citation type="submission" date="2019-03" db="EMBL/GenBank/DDBJ databases">
        <title>Draft Genome Sequence of Massilia arenosa sp. nov., a Novel Massilia Species Isolated from a Sandy-loam Maize Soil.</title>
        <authorList>
            <person name="Raths R."/>
            <person name="Peta V."/>
            <person name="Bucking H."/>
        </authorList>
    </citation>
    <scope>NUCLEOTIDE SEQUENCE [LARGE SCALE GENOMIC DNA]</scope>
    <source>
        <strain evidence="1 2">MC02</strain>
    </source>
</reference>
<dbReference type="EMBL" id="SPVF01000245">
    <property type="protein sequence ID" value="TFW13863.1"/>
    <property type="molecule type" value="Genomic_DNA"/>
</dbReference>
<keyword evidence="2" id="KW-1185">Reference proteome</keyword>
<dbReference type="Proteomes" id="UP000298438">
    <property type="component" value="Unassembled WGS sequence"/>
</dbReference>